<gene>
    <name evidence="3" type="ORF">M6D93_14740</name>
</gene>
<name>A0ABY4QX79_9ACTN</name>
<dbReference type="InterPro" id="IPR001173">
    <property type="entry name" value="Glyco_trans_2-like"/>
</dbReference>
<evidence type="ECO:0000259" key="2">
    <source>
        <dbReference type="Pfam" id="PF00535"/>
    </source>
</evidence>
<evidence type="ECO:0000313" key="3">
    <source>
        <dbReference type="EMBL" id="UQX87549.1"/>
    </source>
</evidence>
<evidence type="ECO:0000256" key="1">
    <source>
        <dbReference type="SAM" id="MobiDB-lite"/>
    </source>
</evidence>
<dbReference type="EMBL" id="CP097332">
    <property type="protein sequence ID" value="UQX87549.1"/>
    <property type="molecule type" value="Genomic_DNA"/>
</dbReference>
<reference evidence="3" key="2">
    <citation type="submission" date="2022-05" db="EMBL/GenBank/DDBJ databases">
        <authorList>
            <person name="Kim J.-S."/>
            <person name="Lee K."/>
            <person name="Suh M."/>
            <person name="Eom M."/>
            <person name="Kim J.-S."/>
            <person name="Kim D.-S."/>
            <person name="Ko S.-H."/>
            <person name="Shin Y."/>
            <person name="Lee J.-S."/>
        </authorList>
    </citation>
    <scope>NUCLEOTIDE SEQUENCE</scope>
    <source>
        <strain evidence="3">N237</strain>
    </source>
</reference>
<feature type="compositionally biased region" description="Basic and acidic residues" evidence="1">
    <location>
        <begin position="313"/>
        <end position="324"/>
    </location>
</feature>
<dbReference type="SUPFAM" id="SSF53448">
    <property type="entry name" value="Nucleotide-diphospho-sugar transferases"/>
    <property type="match status" value="1"/>
</dbReference>
<proteinExistence type="predicted"/>
<feature type="region of interest" description="Disordered" evidence="1">
    <location>
        <begin position="295"/>
        <end position="331"/>
    </location>
</feature>
<sequence length="331" mass="35145">MTPPTPMTPPAQPTPPAPVSVVTVTYSPGDTLAAFLDSVRLADGSTVPVVVADNGSTDGSVERAVIRPGLQLVRTGGNLGFGQAANRGVAATATEWVLIANPDVILREDTLDALLAATSRWPRAGALGPLIRTGDGAIYPSARALPSLGRGVGHALFGWFWPTNPWTSAYRREKDAVTERTAGWLSGSCVLVRRVAFDAVGGFDPKFFMYFEDVDLGERLDRAGWLNVYVPSAEIVHLGGHSTSRHRSAMLAEHHHSAMTYLAGRYPGLRHAPLRLALRLGLGARARLLERLSRRPAPGVGGAPAGGSVIETSTRHDDPVDRGPSETGRST</sequence>
<reference evidence="3" key="1">
    <citation type="journal article" date="2018" name="Int. J. Syst. Evol. Microbiol.">
        <title>Jatrophihabitans telluris sp. nov., isolated from sediment soil of lava forest wetlands and the emended description of the genus Jatrophihabitans.</title>
        <authorList>
            <person name="Lee K.C."/>
            <person name="Suh M.K."/>
            <person name="Eom M.K."/>
            <person name="Kim K.K."/>
            <person name="Kim J.S."/>
            <person name="Kim D.S."/>
            <person name="Ko S.H."/>
            <person name="Shin Y.K."/>
            <person name="Lee J.S."/>
        </authorList>
    </citation>
    <scope>NUCLEOTIDE SEQUENCE</scope>
    <source>
        <strain evidence="3">N237</strain>
    </source>
</reference>
<dbReference type="Pfam" id="PF00535">
    <property type="entry name" value="Glycos_transf_2"/>
    <property type="match status" value="1"/>
</dbReference>
<protein>
    <submittedName>
        <fullName evidence="3">Glycosyltransferase family 2 protein</fullName>
    </submittedName>
</protein>
<dbReference type="Gene3D" id="3.90.550.10">
    <property type="entry name" value="Spore Coat Polysaccharide Biosynthesis Protein SpsA, Chain A"/>
    <property type="match status" value="1"/>
</dbReference>
<feature type="domain" description="Glycosyltransferase 2-like" evidence="2">
    <location>
        <begin position="20"/>
        <end position="199"/>
    </location>
</feature>
<dbReference type="CDD" id="cd04186">
    <property type="entry name" value="GT_2_like_c"/>
    <property type="match status" value="1"/>
</dbReference>
<keyword evidence="4" id="KW-1185">Reference proteome</keyword>
<dbReference type="PANTHER" id="PTHR43179:SF7">
    <property type="entry name" value="RHAMNOSYLTRANSFERASE WBBL"/>
    <property type="match status" value="1"/>
</dbReference>
<accession>A0ABY4QX79</accession>
<organism evidence="3 4">
    <name type="scientific">Jatrophihabitans telluris</name>
    <dbReference type="NCBI Taxonomy" id="2038343"/>
    <lineage>
        <taxon>Bacteria</taxon>
        <taxon>Bacillati</taxon>
        <taxon>Actinomycetota</taxon>
        <taxon>Actinomycetes</taxon>
        <taxon>Jatrophihabitantales</taxon>
        <taxon>Jatrophihabitantaceae</taxon>
        <taxon>Jatrophihabitans</taxon>
    </lineage>
</organism>
<dbReference type="InterPro" id="IPR029044">
    <property type="entry name" value="Nucleotide-diphossugar_trans"/>
</dbReference>
<dbReference type="RefSeq" id="WP_249770177.1">
    <property type="nucleotide sequence ID" value="NZ_CP097332.1"/>
</dbReference>
<dbReference type="PANTHER" id="PTHR43179">
    <property type="entry name" value="RHAMNOSYLTRANSFERASE WBBL"/>
    <property type="match status" value="1"/>
</dbReference>
<dbReference type="Proteomes" id="UP001056336">
    <property type="component" value="Chromosome"/>
</dbReference>
<evidence type="ECO:0000313" key="4">
    <source>
        <dbReference type="Proteomes" id="UP001056336"/>
    </source>
</evidence>